<keyword evidence="2 4" id="KW-0378">Hydrolase</keyword>
<name>A0ABZ1S2A3_9ACTN</name>
<feature type="domain" description="Alpha/beta hydrolase fold-3" evidence="3">
    <location>
        <begin position="72"/>
        <end position="268"/>
    </location>
</feature>
<proteinExistence type="inferred from homology"/>
<reference evidence="4" key="1">
    <citation type="submission" date="2022-10" db="EMBL/GenBank/DDBJ databases">
        <title>The complete genomes of actinobacterial strains from the NBC collection.</title>
        <authorList>
            <person name="Joergensen T.S."/>
            <person name="Alvarez Arevalo M."/>
            <person name="Sterndorff E.B."/>
            <person name="Faurdal D."/>
            <person name="Vuksanovic O."/>
            <person name="Mourched A.-S."/>
            <person name="Charusanti P."/>
            <person name="Shaw S."/>
            <person name="Blin K."/>
            <person name="Weber T."/>
        </authorList>
    </citation>
    <scope>NUCLEOTIDE SEQUENCE</scope>
    <source>
        <strain evidence="4">NBC_00256</strain>
    </source>
</reference>
<sequence>MPTDRIADPQLAALLRSARAEPRTGVPEIAALREASRARAAARTPGPAMPTVDGVVAGVPVRTYQPGLLPVVVYLHGGGFVLGDLDTHDAQVRRLAAATATTVVAVDYRRAPEHPWPAAVDDAVDVIARVAADGTPVAVAGDSAGGLVAALAALRLRGEVSLLAQLLVCPNADPTLRMPSVTEKGRGFLLDVDDLRRWMGMWLPDPAVRGSAAVSLLVADLTGMPPAVVVTAEHDPLRDEGDAYAGRLVDARVPVVHRCEAGLVHDFPTLRDVSPAAAAAEDRFLDDAAALLRAR</sequence>
<dbReference type="PANTHER" id="PTHR48081:SF8">
    <property type="entry name" value="ALPHA_BETA HYDROLASE FOLD-3 DOMAIN-CONTAINING PROTEIN-RELATED"/>
    <property type="match status" value="1"/>
</dbReference>
<dbReference type="InterPro" id="IPR029058">
    <property type="entry name" value="AB_hydrolase_fold"/>
</dbReference>
<dbReference type="Gene3D" id="3.40.50.1820">
    <property type="entry name" value="alpha/beta hydrolase"/>
    <property type="match status" value="1"/>
</dbReference>
<protein>
    <submittedName>
        <fullName evidence="4">Alpha/beta hydrolase</fullName>
    </submittedName>
</protein>
<dbReference type="PANTHER" id="PTHR48081">
    <property type="entry name" value="AB HYDROLASE SUPERFAMILY PROTEIN C4A8.06C"/>
    <property type="match status" value="1"/>
</dbReference>
<dbReference type="PROSITE" id="PS01173">
    <property type="entry name" value="LIPASE_GDXG_HIS"/>
    <property type="match status" value="1"/>
</dbReference>
<gene>
    <name evidence="4" type="ORF">OG994_21490</name>
</gene>
<keyword evidence="5" id="KW-1185">Reference proteome</keyword>
<evidence type="ECO:0000313" key="5">
    <source>
        <dbReference type="Proteomes" id="UP001432190"/>
    </source>
</evidence>
<evidence type="ECO:0000256" key="2">
    <source>
        <dbReference type="ARBA" id="ARBA00022801"/>
    </source>
</evidence>
<dbReference type="RefSeq" id="WP_328850760.1">
    <property type="nucleotide sequence ID" value="NZ_CP108084.1"/>
</dbReference>
<dbReference type="InterPro" id="IPR002168">
    <property type="entry name" value="Lipase_GDXG_HIS_AS"/>
</dbReference>
<organism evidence="4 5">
    <name type="scientific">Micromonospora globbae</name>
    <dbReference type="NCBI Taxonomy" id="1894969"/>
    <lineage>
        <taxon>Bacteria</taxon>
        <taxon>Bacillati</taxon>
        <taxon>Actinomycetota</taxon>
        <taxon>Actinomycetes</taxon>
        <taxon>Micromonosporales</taxon>
        <taxon>Micromonosporaceae</taxon>
        <taxon>Micromonospora</taxon>
    </lineage>
</organism>
<accession>A0ABZ1S2A3</accession>
<evidence type="ECO:0000256" key="1">
    <source>
        <dbReference type="ARBA" id="ARBA00010515"/>
    </source>
</evidence>
<dbReference type="Proteomes" id="UP001432190">
    <property type="component" value="Chromosome"/>
</dbReference>
<dbReference type="SUPFAM" id="SSF53474">
    <property type="entry name" value="alpha/beta-Hydrolases"/>
    <property type="match status" value="1"/>
</dbReference>
<evidence type="ECO:0000259" key="3">
    <source>
        <dbReference type="Pfam" id="PF07859"/>
    </source>
</evidence>
<dbReference type="EMBL" id="CP108084">
    <property type="protein sequence ID" value="WUP48178.1"/>
    <property type="molecule type" value="Genomic_DNA"/>
</dbReference>
<dbReference type="GO" id="GO:0016787">
    <property type="term" value="F:hydrolase activity"/>
    <property type="evidence" value="ECO:0007669"/>
    <property type="project" value="UniProtKB-KW"/>
</dbReference>
<comment type="similarity">
    <text evidence="1">Belongs to the 'GDXG' lipolytic enzyme family.</text>
</comment>
<dbReference type="Pfam" id="PF07859">
    <property type="entry name" value="Abhydrolase_3"/>
    <property type="match status" value="1"/>
</dbReference>
<dbReference type="InterPro" id="IPR050300">
    <property type="entry name" value="GDXG_lipolytic_enzyme"/>
</dbReference>
<dbReference type="InterPro" id="IPR013094">
    <property type="entry name" value="AB_hydrolase_3"/>
</dbReference>
<evidence type="ECO:0000313" key="4">
    <source>
        <dbReference type="EMBL" id="WUP48178.1"/>
    </source>
</evidence>